<accession>A0AAN9TBX9</accession>
<dbReference type="PIRSF" id="PIRSF037350">
    <property type="entry name" value="Mtase_ZK1128_prd"/>
    <property type="match status" value="1"/>
</dbReference>
<name>A0AAN9TBX9_9HEMI</name>
<keyword evidence="9" id="KW-1185">Reference proteome</keyword>
<reference evidence="8 9" key="1">
    <citation type="submission" date="2024-03" db="EMBL/GenBank/DDBJ databases">
        <title>Adaptation during the transition from Ophiocordyceps entomopathogen to insect associate is accompanied by gene loss and intensified selection.</title>
        <authorList>
            <person name="Ward C.M."/>
            <person name="Onetto C.A."/>
            <person name="Borneman A.R."/>
        </authorList>
    </citation>
    <scope>NUCLEOTIDE SEQUENCE [LARGE SCALE GENOMIC DNA]</scope>
    <source>
        <strain evidence="8">AWRI1</strain>
        <tissue evidence="8">Single Adult Female</tissue>
    </source>
</reference>
<evidence type="ECO:0000256" key="4">
    <source>
        <dbReference type="ARBA" id="ARBA00022691"/>
    </source>
</evidence>
<dbReference type="GO" id="GO:0008168">
    <property type="term" value="F:methyltransferase activity"/>
    <property type="evidence" value="ECO:0007669"/>
    <property type="project" value="UniProtKB-UniRule"/>
</dbReference>
<evidence type="ECO:0000256" key="7">
    <source>
        <dbReference type="SAM" id="MobiDB-lite"/>
    </source>
</evidence>
<feature type="binding site" evidence="6">
    <location>
        <position position="75"/>
    </location>
    <ligand>
        <name>S-adenosyl-L-methionine</name>
        <dbReference type="ChEBI" id="CHEBI:59789"/>
    </ligand>
</feature>
<dbReference type="Gene3D" id="3.40.50.150">
    <property type="entry name" value="Vaccinia Virus protein VP39"/>
    <property type="match status" value="2"/>
</dbReference>
<evidence type="ECO:0000313" key="8">
    <source>
        <dbReference type="EMBL" id="KAK7580311.1"/>
    </source>
</evidence>
<dbReference type="InterPro" id="IPR029063">
    <property type="entry name" value="SAM-dependent_MTases_sf"/>
</dbReference>
<feature type="compositionally biased region" description="Basic and acidic residues" evidence="7">
    <location>
        <begin position="315"/>
        <end position="341"/>
    </location>
</feature>
<gene>
    <name evidence="8" type="ORF">V9T40_000940</name>
</gene>
<evidence type="ECO:0000313" key="9">
    <source>
        <dbReference type="Proteomes" id="UP001367676"/>
    </source>
</evidence>
<evidence type="ECO:0000256" key="6">
    <source>
        <dbReference type="PIRSR" id="PIRSR037350-1"/>
    </source>
</evidence>
<dbReference type="InterPro" id="IPR017182">
    <property type="entry name" value="METTL16/PsiM"/>
</dbReference>
<evidence type="ECO:0000256" key="1">
    <source>
        <dbReference type="ARBA" id="ARBA00005878"/>
    </source>
</evidence>
<proteinExistence type="inferred from homology"/>
<keyword evidence="4 6" id="KW-0949">S-adenosyl-L-methionine</keyword>
<evidence type="ECO:0000256" key="2">
    <source>
        <dbReference type="ARBA" id="ARBA00022603"/>
    </source>
</evidence>
<dbReference type="SUPFAM" id="SSF53335">
    <property type="entry name" value="S-adenosyl-L-methionine-dependent methyltransferases"/>
    <property type="match status" value="1"/>
</dbReference>
<protein>
    <recommendedName>
        <fullName evidence="5">U6 small nuclear RNA (adenine-(43)-N(6))-methyltransferase</fullName>
        <ecNumber evidence="5">2.1.1.-</ecNumber>
    </recommendedName>
</protein>
<evidence type="ECO:0000256" key="3">
    <source>
        <dbReference type="ARBA" id="ARBA00022679"/>
    </source>
</evidence>
<evidence type="ECO:0000256" key="5">
    <source>
        <dbReference type="PIRNR" id="PIRNR037350"/>
    </source>
</evidence>
<comment type="caution">
    <text evidence="8">The sequence shown here is derived from an EMBL/GenBank/DDBJ whole genome shotgun (WGS) entry which is preliminary data.</text>
</comment>
<feature type="compositionally biased region" description="Polar residues" evidence="7">
    <location>
        <begin position="342"/>
        <end position="351"/>
    </location>
</feature>
<feature type="binding site" evidence="6">
    <location>
        <position position="127"/>
    </location>
    <ligand>
        <name>S-adenosyl-L-methionine</name>
        <dbReference type="ChEBI" id="CHEBI:59789"/>
    </ligand>
</feature>
<dbReference type="EC" id="2.1.1.-" evidence="5"/>
<dbReference type="PANTHER" id="PTHR13393:SF0">
    <property type="entry name" value="RNA N6-ADENOSINE-METHYLTRANSFERASE METTL16"/>
    <property type="match status" value="1"/>
</dbReference>
<dbReference type="Pfam" id="PF05971">
    <property type="entry name" value="Methyltransf_10"/>
    <property type="match status" value="2"/>
</dbReference>
<sequence>MHSRNIYKSPPNFQDLAQQYPEFEKYIFRKPNGKIIFDFKNPEALRCLTLILLKKDFDLDLIIPENKLIPTLPLRLNYILWIEDLLDWTTERQFPVSGVDIVKEVSKFSFLDGVIDVNETYDFCMCNPPFFNNDTEVHRRNSESETESVDDDEISFVGAPDEILSDGGEIKFVKNIIQDSLKLKNQIKIYTSMIGHKSSLEPLLEELKKNDIKSISQTEFCQGRTVRWAIAWTLTEDKLKNYSPLSRSKLPKPITWLFESKHFFNECAEHVIPQLLSQLKFEIVLLENFKKRKLWRITASEDTWTGARKKRRERLKNEKNEKAESNSENKNDTANDQDTPKTVENNPGNETDSTDEAIKILSCIKSKIKESCPKNDYCRQYVLNEKRKLSSDESEIPSKKVKTDENETFSSNYILKALLSAKSIQNKIELQILYESGKKEAPQQILQFLKNNLTQ</sequence>
<dbReference type="PANTHER" id="PTHR13393">
    <property type="entry name" value="SAM-DEPENDENT METHYLTRANSFERASE"/>
    <property type="match status" value="1"/>
</dbReference>
<keyword evidence="2 5" id="KW-0489">Methyltransferase</keyword>
<dbReference type="EMBL" id="JBBCAQ010000034">
    <property type="protein sequence ID" value="KAK7580311.1"/>
    <property type="molecule type" value="Genomic_DNA"/>
</dbReference>
<dbReference type="InterPro" id="IPR010286">
    <property type="entry name" value="METTL16/RlmF"/>
</dbReference>
<feature type="region of interest" description="Disordered" evidence="7">
    <location>
        <begin position="306"/>
        <end position="353"/>
    </location>
</feature>
<dbReference type="GO" id="GO:0070475">
    <property type="term" value="P:rRNA base methylation"/>
    <property type="evidence" value="ECO:0007669"/>
    <property type="project" value="TreeGrafter"/>
</dbReference>
<dbReference type="AlphaFoldDB" id="A0AAN9TBX9"/>
<comment type="similarity">
    <text evidence="1 5">Belongs to the methyltransferase superfamily. METTL16/RlmF family.</text>
</comment>
<dbReference type="GO" id="GO:0005634">
    <property type="term" value="C:nucleus"/>
    <property type="evidence" value="ECO:0007669"/>
    <property type="project" value="TreeGrafter"/>
</dbReference>
<dbReference type="Proteomes" id="UP001367676">
    <property type="component" value="Unassembled WGS sequence"/>
</dbReference>
<organism evidence="8 9">
    <name type="scientific">Parthenolecanium corni</name>
    <dbReference type="NCBI Taxonomy" id="536013"/>
    <lineage>
        <taxon>Eukaryota</taxon>
        <taxon>Metazoa</taxon>
        <taxon>Ecdysozoa</taxon>
        <taxon>Arthropoda</taxon>
        <taxon>Hexapoda</taxon>
        <taxon>Insecta</taxon>
        <taxon>Pterygota</taxon>
        <taxon>Neoptera</taxon>
        <taxon>Paraneoptera</taxon>
        <taxon>Hemiptera</taxon>
        <taxon>Sternorrhyncha</taxon>
        <taxon>Coccoidea</taxon>
        <taxon>Coccidae</taxon>
        <taxon>Parthenolecanium</taxon>
    </lineage>
</organism>
<keyword evidence="3 5" id="KW-0808">Transferase</keyword>